<keyword evidence="3" id="KW-1185">Reference proteome</keyword>
<name>A0ABQ2MLN1_9ACTN</name>
<dbReference type="InterPro" id="IPR000873">
    <property type="entry name" value="AMP-dep_synth/lig_dom"/>
</dbReference>
<evidence type="ECO:0000313" key="2">
    <source>
        <dbReference type="EMBL" id="GGO54115.1"/>
    </source>
</evidence>
<accession>A0ABQ2MLN1</accession>
<proteinExistence type="predicted"/>
<dbReference type="SUPFAM" id="SSF56801">
    <property type="entry name" value="Acetyl-CoA synthetase-like"/>
    <property type="match status" value="1"/>
</dbReference>
<organism evidence="2 3">
    <name type="scientific">Streptomyces lasiicapitis</name>
    <dbReference type="NCBI Taxonomy" id="1923961"/>
    <lineage>
        <taxon>Bacteria</taxon>
        <taxon>Bacillati</taxon>
        <taxon>Actinomycetota</taxon>
        <taxon>Actinomycetes</taxon>
        <taxon>Kitasatosporales</taxon>
        <taxon>Streptomycetaceae</taxon>
        <taxon>Streptomyces</taxon>
    </lineage>
</organism>
<gene>
    <name evidence="2" type="ORF">GCM10012286_63120</name>
</gene>
<evidence type="ECO:0000259" key="1">
    <source>
        <dbReference type="Pfam" id="PF00501"/>
    </source>
</evidence>
<dbReference type="Gene3D" id="3.40.50.980">
    <property type="match status" value="1"/>
</dbReference>
<dbReference type="PANTHER" id="PTHR43767">
    <property type="entry name" value="LONG-CHAIN-FATTY-ACID--COA LIGASE"/>
    <property type="match status" value="1"/>
</dbReference>
<dbReference type="Pfam" id="PF00501">
    <property type="entry name" value="AMP-binding"/>
    <property type="match status" value="1"/>
</dbReference>
<protein>
    <recommendedName>
        <fullName evidence="1">AMP-dependent synthetase/ligase domain-containing protein</fullName>
    </recommendedName>
</protein>
<comment type="caution">
    <text evidence="2">The sequence shown here is derived from an EMBL/GenBank/DDBJ whole genome shotgun (WGS) entry which is preliminary data.</text>
</comment>
<feature type="domain" description="AMP-dependent synthetase/ligase" evidence="1">
    <location>
        <begin position="8"/>
        <end position="91"/>
    </location>
</feature>
<evidence type="ECO:0000313" key="3">
    <source>
        <dbReference type="Proteomes" id="UP000656881"/>
    </source>
</evidence>
<sequence>MYLTQPVHRALQQNPDGPFTIYGGRVRTVRESADRIARLAGALRGLGVQQGDRVGILSLNSDRFHEFLLASWWIGAVVNPVNIRWATPEIR</sequence>
<dbReference type="EMBL" id="BMNG01000015">
    <property type="protein sequence ID" value="GGO54115.1"/>
    <property type="molecule type" value="Genomic_DNA"/>
</dbReference>
<dbReference type="Proteomes" id="UP000656881">
    <property type="component" value="Unassembled WGS sequence"/>
</dbReference>
<reference evidence="3" key="1">
    <citation type="journal article" date="2019" name="Int. J. Syst. Evol. Microbiol.">
        <title>The Global Catalogue of Microorganisms (GCM) 10K type strain sequencing project: providing services to taxonomists for standard genome sequencing and annotation.</title>
        <authorList>
            <consortium name="The Broad Institute Genomics Platform"/>
            <consortium name="The Broad Institute Genome Sequencing Center for Infectious Disease"/>
            <person name="Wu L."/>
            <person name="Ma J."/>
        </authorList>
    </citation>
    <scope>NUCLEOTIDE SEQUENCE [LARGE SCALE GENOMIC DNA]</scope>
    <source>
        <strain evidence="3">CGMCC 4.7349</strain>
    </source>
</reference>
<dbReference type="PANTHER" id="PTHR43767:SF1">
    <property type="entry name" value="NONRIBOSOMAL PEPTIDE SYNTHASE PES1 (EUROFUNG)-RELATED"/>
    <property type="match status" value="1"/>
</dbReference>
<dbReference type="InterPro" id="IPR050237">
    <property type="entry name" value="ATP-dep_AMP-bd_enzyme"/>
</dbReference>